<accession>A0A0A2V3P6</accession>
<dbReference type="AlphaFoldDB" id="A0A0A2V3P6"/>
<feature type="compositionally biased region" description="Basic and acidic residues" evidence="1">
    <location>
        <begin position="245"/>
        <end position="259"/>
    </location>
</feature>
<evidence type="ECO:0000256" key="1">
    <source>
        <dbReference type="SAM" id="MobiDB-lite"/>
    </source>
</evidence>
<comment type="caution">
    <text evidence="2">The sequence shown here is derived from an EMBL/GenBank/DDBJ whole genome shotgun (WGS) entry which is preliminary data.</text>
</comment>
<sequence length="290" mass="31929">MPLNRSGSLTSMVESKLLPLQGERHRLHQRAVAHHHHRGAGLAIFRHQHAGAEARVVDRQAAALRHLGNQHVLDDRLLAAEHHLQAHRQLAVEQPADTDDDHGGVGEHVAQPVGAALLGRQQHAGAVLALAHRVAHALEQRGQARRGLRHVGRRLGLDAMRKGPQAAAAHVLAERARVAQHLGRIADQTDRGRDDQERHDQQEPPAVVDVPDRELVEHLEPERAELVDVVVGRPVLLQHRSHQARHADEHQQADGEAHRAQQFKQIAGQAAQRGTGTAQDGNRFRHAQVA</sequence>
<evidence type="ECO:0000313" key="3">
    <source>
        <dbReference type="Proteomes" id="UP000030106"/>
    </source>
</evidence>
<feature type="compositionally biased region" description="Basic and acidic residues" evidence="1">
    <location>
        <begin position="187"/>
        <end position="202"/>
    </location>
</feature>
<evidence type="ECO:0000313" key="2">
    <source>
        <dbReference type="EMBL" id="KGQ02421.1"/>
    </source>
</evidence>
<feature type="compositionally biased region" description="Low complexity" evidence="1">
    <location>
        <begin position="265"/>
        <end position="281"/>
    </location>
</feature>
<proteinExistence type="predicted"/>
<feature type="region of interest" description="Disordered" evidence="1">
    <location>
        <begin position="240"/>
        <end position="290"/>
    </location>
</feature>
<dbReference type="HOGENOM" id="CLU_959713_0_0_1"/>
<dbReference type="EMBL" id="ANFO01001566">
    <property type="protein sequence ID" value="KGQ02421.1"/>
    <property type="molecule type" value="Genomic_DNA"/>
</dbReference>
<name>A0A0A2V3P6_BEABA</name>
<reference evidence="2 3" key="1">
    <citation type="submission" date="2012-10" db="EMBL/GenBank/DDBJ databases">
        <title>Genome sequencing and analysis of entomopathogenic fungi Beauveria bassiana D1-5.</title>
        <authorList>
            <person name="Li Q."/>
            <person name="Wang L."/>
            <person name="Zhang Z."/>
            <person name="Wang Q."/>
            <person name="Ren J."/>
            <person name="Wang M."/>
            <person name="Xu W."/>
            <person name="Wang J."/>
            <person name="Lu Y."/>
            <person name="Du Q."/>
            <person name="Sun Z."/>
        </authorList>
    </citation>
    <scope>NUCLEOTIDE SEQUENCE [LARGE SCALE GENOMIC DNA]</scope>
    <source>
        <strain evidence="2 3">D1-5</strain>
    </source>
</reference>
<organism evidence="2 3">
    <name type="scientific">Beauveria bassiana D1-5</name>
    <dbReference type="NCBI Taxonomy" id="1245745"/>
    <lineage>
        <taxon>Eukaryota</taxon>
        <taxon>Fungi</taxon>
        <taxon>Dikarya</taxon>
        <taxon>Ascomycota</taxon>
        <taxon>Pezizomycotina</taxon>
        <taxon>Sordariomycetes</taxon>
        <taxon>Hypocreomycetidae</taxon>
        <taxon>Hypocreales</taxon>
        <taxon>Cordycipitaceae</taxon>
        <taxon>Beauveria</taxon>
    </lineage>
</organism>
<dbReference type="Proteomes" id="UP000030106">
    <property type="component" value="Unassembled WGS sequence"/>
</dbReference>
<protein>
    <submittedName>
        <fullName evidence="2">Uncharacterized protein</fullName>
    </submittedName>
</protein>
<gene>
    <name evidence="2" type="ORF">BBAD15_g12371</name>
</gene>
<feature type="region of interest" description="Disordered" evidence="1">
    <location>
        <begin position="184"/>
        <end position="206"/>
    </location>
</feature>